<protein>
    <submittedName>
        <fullName evidence="1">5398_t:CDS:1</fullName>
    </submittedName>
</protein>
<dbReference type="Proteomes" id="UP000789525">
    <property type="component" value="Unassembled WGS sequence"/>
</dbReference>
<proteinExistence type="predicted"/>
<organism evidence="1 2">
    <name type="scientific">Acaulospora colombiana</name>
    <dbReference type="NCBI Taxonomy" id="27376"/>
    <lineage>
        <taxon>Eukaryota</taxon>
        <taxon>Fungi</taxon>
        <taxon>Fungi incertae sedis</taxon>
        <taxon>Mucoromycota</taxon>
        <taxon>Glomeromycotina</taxon>
        <taxon>Glomeromycetes</taxon>
        <taxon>Diversisporales</taxon>
        <taxon>Acaulosporaceae</taxon>
        <taxon>Acaulospora</taxon>
    </lineage>
</organism>
<dbReference type="EMBL" id="CAJVPT010018053">
    <property type="protein sequence ID" value="CAG8630774.1"/>
    <property type="molecule type" value="Genomic_DNA"/>
</dbReference>
<gene>
    <name evidence="1" type="ORF">ACOLOM_LOCUS7621</name>
</gene>
<name>A0ACA9N513_9GLOM</name>
<keyword evidence="2" id="KW-1185">Reference proteome</keyword>
<comment type="caution">
    <text evidence="1">The sequence shown here is derived from an EMBL/GenBank/DDBJ whole genome shotgun (WGS) entry which is preliminary data.</text>
</comment>
<accession>A0ACA9N513</accession>
<reference evidence="1" key="1">
    <citation type="submission" date="2021-06" db="EMBL/GenBank/DDBJ databases">
        <authorList>
            <person name="Kallberg Y."/>
            <person name="Tangrot J."/>
            <person name="Rosling A."/>
        </authorList>
    </citation>
    <scope>NUCLEOTIDE SEQUENCE</scope>
    <source>
        <strain evidence="1">CL356</strain>
    </source>
</reference>
<evidence type="ECO:0000313" key="1">
    <source>
        <dbReference type="EMBL" id="CAG8630774.1"/>
    </source>
</evidence>
<sequence>MSILLDFLSHGAVILLSTDSPTLFVLATTLTSLGSSSIPSYSSTVLGYVRYRAAQGEQEDQDQDVGVLFGALAVLQSLGQTIVGPIIFGVVYSMTISWYPKGVFVLACGCAGVALLLMCIARPRKRLILIGHRKDRSTAYERGRWTCDLSATAMSTSRTVKRCHQRGSYSSPKTTWTEFEATLKATNTTNGIKVTNFGKKILSERVPGWFEYYLDYKALKKIISSVHASPDPSAAFKDYATDFEMAKEEQKASSVPKPSDGFRVPSTTSVQPLWESTEPLQPTGAPLSMTIAVNSAEYANRDPDFQMKKAAFFFKLQRELDKINAFYLKKEAELKLRIIALLSKRQAAASRTLPDSDEREMIKDHVEWQAVEEGFTLLQNDLSKLQQFVDINATGFRKILKKWDKRSKSTTKELYLARQVEVQPVFNRQLITEFSDVVAACLLNLTDTTIPLSATLREELSKHDSVLNAQLMREPLTKSRVFLDLEDSLRRAVVHNDVVAVQQALVTANELTNATDGRTYVSRILWKCAVEAEPELADLILDSPNSPCDFKFIDDINGRTSIHEAAAAGAPRLIDRCIVKGVEVNKRDSYGRTALHYAVIEGHPESVDRLLAANADPTILDLDNFSCLYYAVVFGQLDSVRLLFRTNGPGLRLAPEGSDIDLLSLACLHGHYDIALLLLDQGANQVPNSNGQYPIHLAAGAGHAEICQLLTSRARETLDIPDKYNEWTPLFHAAQKGRTPSVKVLLEAGCDTTVTDELGRTPIFYAGWYGHIDCVELLLSSSRKHKHKQRPHIPEPDPKQVPEHQLDGDLEADNIPSLSLPPPIMPFRIYGHNYLDKQYLVQLTLGRPHSHFYLDQQDSPVKITAWESNLSTIPPNSRPKSLLKMIMTSRPETAAVPVNLTIPLSEERDVISFQVQDLSELALEFSFYPLFGSKTVGRAAVLPSAFENIKDSRTISLAILDHRLHIIGQATFEACIIRPFTGVTLQFGGAVDTYWKSSSHLIDKAVPSALISPPSALDSTHTSPSNRSAIMNPSGSITISSLSRDQ</sequence>
<feature type="non-terminal residue" evidence="1">
    <location>
        <position position="1046"/>
    </location>
</feature>
<evidence type="ECO:0000313" key="2">
    <source>
        <dbReference type="Proteomes" id="UP000789525"/>
    </source>
</evidence>